<organism evidence="2 3">
    <name type="scientific">Rhizoctonia solani</name>
    <dbReference type="NCBI Taxonomy" id="456999"/>
    <lineage>
        <taxon>Eukaryota</taxon>
        <taxon>Fungi</taxon>
        <taxon>Dikarya</taxon>
        <taxon>Basidiomycota</taxon>
        <taxon>Agaricomycotina</taxon>
        <taxon>Agaricomycetes</taxon>
        <taxon>Cantharellales</taxon>
        <taxon>Ceratobasidiaceae</taxon>
        <taxon>Rhizoctonia</taxon>
    </lineage>
</organism>
<accession>A0A8H2XEM5</accession>
<sequence>MALIGTAIHAMPAQLQVPLIPFLTPQSLLFSGVPHAWPLDMFCAHILQIPELAEAHVRVVWCHRERVHEFILVNCDVTTPAHNTVSLWLRIERRPDGQGVGVLLNKPKPAMDTVKASTSIEALRGQSESRDSFMYNPHEKSREVLKLKNIVEMCQYFAGHSGEYSLLGANCRWICYVLLECLRESRPCYGGAWLPSGTERPTADVRAAQLAKSHYLKDKHSACCGRQYLSYPNLGPQIARATMSWTSIAITTSSQSTDNRGSQCVEQDTLYRTPRSLPESVVPLQPSTLATNGGGNLATEMNAGAALQSPAPPSNVAPSNTTELPPRPSTAQPDRRNDVSPVPTGANATQRPQSSPSTDNINSSQHQQRTTPPVEHATLQPGGDASIPPHCLGCQCASHSHSRNIPGNSQNGHTLQSSLAESRSSNTSDLSSRFSSMNIGSDMSIPGVIHRQSVGENVSILRVPNSTTALNTHQCSGCGSQGSFPAQLLASHGMPAPVTANPANNSFSSTCSVPSGRIHTNFSRHTVQPPTNIIPTQRNSMTSMNTQCSGYHGQRSSRVDVRNDSPSSTISHTTRIPTGVNHFDAPNQRFPQLSYPTSIPSAADVATGCAAHQHRTSSTASGCPSCSSQDLTNTQGCHHTHNHPPGGLPGPSRPMSHNYPSSHGGALPHSTRRLPPTPTHQGVQGNHQAYIHSNSLNSTRDSYLASGNYSCGSNSPIPRKSVNRSTIYHSRSPHDHTRLSSLPLECNADMTGDHYQIASPTVNLYSIPEGASQAALNDQWAFMNGPMDTSLPTGYDAQSVLPNHGQPPHVSNPPVHANIGYPNAQHSGAIFQEPYISNEAPTSSYSQLEQPARRQWTQELWADQGFGLPTRTDSPAPMEYNQTEGAYALAPGPPVVMLDHRDYTQYWGVDDSVLEQLPPTP</sequence>
<feature type="region of interest" description="Disordered" evidence="1">
    <location>
        <begin position="616"/>
        <end position="685"/>
    </location>
</feature>
<feature type="compositionally biased region" description="Polar residues" evidence="1">
    <location>
        <begin position="398"/>
        <end position="421"/>
    </location>
</feature>
<feature type="region of interest" description="Disordered" evidence="1">
    <location>
        <begin position="274"/>
        <end position="384"/>
    </location>
</feature>
<comment type="caution">
    <text evidence="2">The sequence shown here is derived from an EMBL/GenBank/DDBJ whole genome shotgun (WGS) entry which is preliminary data.</text>
</comment>
<feature type="compositionally biased region" description="Polar residues" evidence="1">
    <location>
        <begin position="346"/>
        <end position="371"/>
    </location>
</feature>
<dbReference type="AlphaFoldDB" id="A0A8H2XEM5"/>
<feature type="region of interest" description="Disordered" evidence="1">
    <location>
        <begin position="546"/>
        <end position="581"/>
    </location>
</feature>
<protein>
    <submittedName>
        <fullName evidence="2">Uncharacterized protein</fullName>
    </submittedName>
</protein>
<dbReference type="EMBL" id="CAJMWS010000323">
    <property type="protein sequence ID" value="CAE6423240.1"/>
    <property type="molecule type" value="Genomic_DNA"/>
</dbReference>
<feature type="compositionally biased region" description="Low complexity" evidence="1">
    <location>
        <begin position="422"/>
        <end position="432"/>
    </location>
</feature>
<reference evidence="2" key="1">
    <citation type="submission" date="2021-01" db="EMBL/GenBank/DDBJ databases">
        <authorList>
            <person name="Kaushik A."/>
        </authorList>
    </citation>
    <scope>NUCLEOTIDE SEQUENCE</scope>
    <source>
        <strain evidence="2">AG1-1C</strain>
    </source>
</reference>
<dbReference type="Proteomes" id="UP000663846">
    <property type="component" value="Unassembled WGS sequence"/>
</dbReference>
<evidence type="ECO:0000313" key="2">
    <source>
        <dbReference type="EMBL" id="CAE6423240.1"/>
    </source>
</evidence>
<evidence type="ECO:0000256" key="1">
    <source>
        <dbReference type="SAM" id="MobiDB-lite"/>
    </source>
</evidence>
<name>A0A8H2XEM5_9AGAM</name>
<evidence type="ECO:0000313" key="3">
    <source>
        <dbReference type="Proteomes" id="UP000663846"/>
    </source>
</evidence>
<feature type="compositionally biased region" description="Low complexity" evidence="1">
    <location>
        <begin position="616"/>
        <end position="628"/>
    </location>
</feature>
<feature type="compositionally biased region" description="Polar residues" evidence="1">
    <location>
        <begin position="564"/>
        <end position="576"/>
    </location>
</feature>
<proteinExistence type="predicted"/>
<gene>
    <name evidence="2" type="ORF">RDB_LOCUS92889</name>
</gene>
<feature type="region of interest" description="Disordered" evidence="1">
    <location>
        <begin position="398"/>
        <end position="432"/>
    </location>
</feature>